<evidence type="ECO:0000313" key="2">
    <source>
        <dbReference type="EMBL" id="CAG8961137.1"/>
    </source>
</evidence>
<feature type="compositionally biased region" description="Acidic residues" evidence="1">
    <location>
        <begin position="682"/>
        <end position="691"/>
    </location>
</feature>
<feature type="region of interest" description="Disordered" evidence="1">
    <location>
        <begin position="607"/>
        <end position="766"/>
    </location>
</feature>
<feature type="compositionally biased region" description="Acidic residues" evidence="1">
    <location>
        <begin position="1"/>
        <end position="18"/>
    </location>
</feature>
<protein>
    <recommendedName>
        <fullName evidence="4">Myb-like domain-containing protein</fullName>
    </recommendedName>
</protein>
<reference evidence="2" key="1">
    <citation type="submission" date="2021-07" db="EMBL/GenBank/DDBJ databases">
        <authorList>
            <person name="Durling M."/>
        </authorList>
    </citation>
    <scope>NUCLEOTIDE SEQUENCE</scope>
</reference>
<dbReference type="PANTHER" id="PTHR28079:SF1">
    <property type="entry name" value="RNA POLYMERASE I-SPECIFIC TRANSCRIPTION INITIATION FACTOR RRN5"/>
    <property type="match status" value="1"/>
</dbReference>
<dbReference type="GO" id="GO:0000500">
    <property type="term" value="C:RNA polymerase I upstream activating factor complex"/>
    <property type="evidence" value="ECO:0007669"/>
    <property type="project" value="InterPro"/>
</dbReference>
<dbReference type="GO" id="GO:0000182">
    <property type="term" value="F:rDNA binding"/>
    <property type="evidence" value="ECO:0007669"/>
    <property type="project" value="TreeGrafter"/>
</dbReference>
<comment type="caution">
    <text evidence="2">The sequence shown here is derived from an EMBL/GenBank/DDBJ whole genome shotgun (WGS) entry which is preliminary data.</text>
</comment>
<evidence type="ECO:0000256" key="1">
    <source>
        <dbReference type="SAM" id="MobiDB-lite"/>
    </source>
</evidence>
<gene>
    <name evidence="2" type="ORF">HYFRA_00002680</name>
</gene>
<feature type="compositionally biased region" description="Polar residues" evidence="1">
    <location>
        <begin position="32"/>
        <end position="45"/>
    </location>
</feature>
<dbReference type="InterPro" id="IPR039601">
    <property type="entry name" value="Rrn5"/>
</dbReference>
<organism evidence="2 3">
    <name type="scientific">Hymenoscyphus fraxineus</name>
    <dbReference type="NCBI Taxonomy" id="746836"/>
    <lineage>
        <taxon>Eukaryota</taxon>
        <taxon>Fungi</taxon>
        <taxon>Dikarya</taxon>
        <taxon>Ascomycota</taxon>
        <taxon>Pezizomycotina</taxon>
        <taxon>Leotiomycetes</taxon>
        <taxon>Helotiales</taxon>
        <taxon>Helotiaceae</taxon>
        <taxon>Hymenoscyphus</taxon>
    </lineage>
</organism>
<name>A0A9N9LCU8_9HELO</name>
<dbReference type="GO" id="GO:0042790">
    <property type="term" value="P:nucleolar large rRNA transcription by RNA polymerase I"/>
    <property type="evidence" value="ECO:0007669"/>
    <property type="project" value="InterPro"/>
</dbReference>
<dbReference type="GO" id="GO:0001181">
    <property type="term" value="F:RNA polymerase I general transcription initiation factor activity"/>
    <property type="evidence" value="ECO:0007669"/>
    <property type="project" value="TreeGrafter"/>
</dbReference>
<evidence type="ECO:0000313" key="3">
    <source>
        <dbReference type="Proteomes" id="UP000696280"/>
    </source>
</evidence>
<feature type="region of interest" description="Disordered" evidence="1">
    <location>
        <begin position="1"/>
        <end position="82"/>
    </location>
</feature>
<feature type="compositionally biased region" description="Polar residues" evidence="1">
    <location>
        <begin position="739"/>
        <end position="753"/>
    </location>
</feature>
<feature type="region of interest" description="Disordered" evidence="1">
    <location>
        <begin position="567"/>
        <end position="588"/>
    </location>
</feature>
<dbReference type="Proteomes" id="UP000696280">
    <property type="component" value="Unassembled WGS sequence"/>
</dbReference>
<dbReference type="EMBL" id="CAJVRL010000103">
    <property type="protein sequence ID" value="CAG8961137.1"/>
    <property type="molecule type" value="Genomic_DNA"/>
</dbReference>
<proteinExistence type="predicted"/>
<feature type="compositionally biased region" description="Low complexity" evidence="1">
    <location>
        <begin position="693"/>
        <end position="704"/>
    </location>
</feature>
<dbReference type="GO" id="GO:0006361">
    <property type="term" value="P:transcription initiation at RNA polymerase I promoter"/>
    <property type="evidence" value="ECO:0007669"/>
    <property type="project" value="TreeGrafter"/>
</dbReference>
<dbReference type="OrthoDB" id="2240312at2759"/>
<dbReference type="AlphaFoldDB" id="A0A9N9LCU8"/>
<keyword evidence="3" id="KW-1185">Reference proteome</keyword>
<sequence>METDEVMEEPLAFPDEDSGSAYELSESDRDLSQNGSPLRSRATNPRRSESRARATSSLSRSRVDSSPERESSLSPGEEEHRNAQIREDAIRWAANFQEPQSPSEIKTPPRNIPTSRKRKPRQSPGAGVELRAKRLKVYWNNDYRELLNNEILDTVRTTNAETVPLLPASQIGASIWTSEEKSIFFDALARLGKGNVRGIAKQIRTKSNLETDEYLRLLHQSSVERMMRSDTEFKLWLSMPTAIELSNECTEILERAGDSLAIKQQQMERVTEEEKWGVAWLIDESVSKRLSKHNPGGKKASAFDEVLPAANLFNLRNWVELSSKIFMNPADPYEENNWHSIAGVGETPAIRATAMEDFHSLAVSVTKRLISTTFFCTMSRERALASKKSKHGNVTIDDVEAAVRILGMKSDSHEFWLNCARRCKLQVIDEDDKGGEESMTYEDVEEEMKARRQRSSRSRSRSRSHSVHSRVPEPSPTPSSASDVSIRELEEDILIPSRERDSGEESDLSDSDTTTYQELTAKRSLARQEDEKKQDLYINECDIEASKAAELKLWALLEQEPPLELNLDEVPEPMNAPTSQRIWKDDTGNWRGNVEYWSSWEVFDRPVPKENFEKNRKKISKRARRIAEAEEESSDEGVPDDEDMQVDEESDQEEVGPGPKANSNQSDDEGDTSESQSPNPQEPDEETDEDLLSPHPTHSSQSHSPQPPEEEEEPPSNTSSESESPNPQSPASNHRAHSESSSPQPEDSLQSSIEGDVDVLIKSEEE</sequence>
<evidence type="ECO:0008006" key="4">
    <source>
        <dbReference type="Google" id="ProtNLM"/>
    </source>
</evidence>
<feature type="compositionally biased region" description="Acidic residues" evidence="1">
    <location>
        <begin position="629"/>
        <end position="654"/>
    </location>
</feature>
<feature type="region of interest" description="Disordered" evidence="1">
    <location>
        <begin position="433"/>
        <end position="532"/>
    </location>
</feature>
<feature type="compositionally biased region" description="Low complexity" evidence="1">
    <location>
        <begin position="715"/>
        <end position="730"/>
    </location>
</feature>
<dbReference type="InterPro" id="IPR009057">
    <property type="entry name" value="Homeodomain-like_sf"/>
</dbReference>
<feature type="compositionally biased region" description="Acidic residues" evidence="1">
    <location>
        <begin position="433"/>
        <end position="446"/>
    </location>
</feature>
<feature type="compositionally biased region" description="Basic residues" evidence="1">
    <location>
        <begin position="451"/>
        <end position="468"/>
    </location>
</feature>
<feature type="compositionally biased region" description="Basic residues" evidence="1">
    <location>
        <begin position="615"/>
        <end position="624"/>
    </location>
</feature>
<feature type="compositionally biased region" description="Basic and acidic residues" evidence="1">
    <location>
        <begin position="61"/>
        <end position="82"/>
    </location>
</feature>
<dbReference type="SUPFAM" id="SSF46689">
    <property type="entry name" value="Homeodomain-like"/>
    <property type="match status" value="1"/>
</dbReference>
<accession>A0A9N9LCU8</accession>
<feature type="region of interest" description="Disordered" evidence="1">
    <location>
        <begin position="96"/>
        <end position="127"/>
    </location>
</feature>
<dbReference type="PANTHER" id="PTHR28079">
    <property type="entry name" value="RNA POLYMERASE I-SPECIFIC TRANSCRIPTION INITIATION FACTOR RRN5"/>
    <property type="match status" value="1"/>
</dbReference>